<dbReference type="EMBL" id="VDCH01000014">
    <property type="protein sequence ID" value="TNJ38706.1"/>
    <property type="molecule type" value="Genomic_DNA"/>
</dbReference>
<dbReference type="PANTHER" id="PTHR47691:SF3">
    <property type="entry name" value="HTH-TYPE TRANSCRIPTIONAL REGULATOR RV0890C-RELATED"/>
    <property type="match status" value="1"/>
</dbReference>
<dbReference type="PANTHER" id="PTHR47691">
    <property type="entry name" value="REGULATOR-RELATED"/>
    <property type="match status" value="1"/>
</dbReference>
<name>A0A5C4S5M1_CHLTI</name>
<dbReference type="Gene3D" id="3.40.50.300">
    <property type="entry name" value="P-loop containing nucleotide triphosphate hydrolases"/>
    <property type="match status" value="1"/>
</dbReference>
<dbReference type="InterPro" id="IPR002182">
    <property type="entry name" value="NB-ARC"/>
</dbReference>
<dbReference type="RefSeq" id="WP_139457060.1">
    <property type="nucleotide sequence ID" value="NZ_VDCH01000014.1"/>
</dbReference>
<dbReference type="GO" id="GO:0005524">
    <property type="term" value="F:ATP binding"/>
    <property type="evidence" value="ECO:0007669"/>
    <property type="project" value="UniProtKB-KW"/>
</dbReference>
<reference evidence="2 3" key="1">
    <citation type="submission" date="2019-05" db="EMBL/GenBank/DDBJ databases">
        <title>Draft Whole-Genome sequence of the green sulfur bacterium Chlorobaculum thiosulfatiphilum DSM 249.</title>
        <authorList>
            <person name="Meyer T.E."/>
            <person name="Kyndt J.A."/>
        </authorList>
    </citation>
    <scope>NUCLEOTIDE SEQUENCE [LARGE SCALE GENOMIC DNA]</scope>
    <source>
        <strain evidence="2 3">DSM 249</strain>
    </source>
</reference>
<keyword evidence="2" id="KW-0067">ATP-binding</keyword>
<evidence type="ECO:0000313" key="2">
    <source>
        <dbReference type="EMBL" id="TNJ38706.1"/>
    </source>
</evidence>
<sequence>MRTIRIFLASSSELKADRLAFEIEINRKNKLLKDKGVFLELVNWEDLSAKMSLTRSQDEYNKQIGAVDMFVLLAWNKVGKYTEEEFDFACCVFRKKKKPAIFTWFKEPPQAAEPSLDQFKKTLKDAEHFPAFYKDATDLWVQFNKELDRFDLEKRYNASTQNKSVIRYGNKEIHKYLGILPVIPEVFIGRDEKLQEVHDKLFDGDNVLLLVNGEGGIGKTTLAAKYYQRFFDDYAHLGWVFAERSLGDALLTLADPLKVEFSPTDDADVRREKLLREMAGLQKPCLLVIDNANDLDDLAAHYHELRKCPNFHILLTTRIESFAHARTCRVGHLDEAAAIQLFTTHYPVHDSAEDELLKEMLRAIGYNTLVIELLAKNLKILNEY</sequence>
<proteinExistence type="predicted"/>
<gene>
    <name evidence="2" type="ORF">FGF66_07585</name>
</gene>
<accession>A0A5C4S5M1</accession>
<keyword evidence="3" id="KW-1185">Reference proteome</keyword>
<evidence type="ECO:0000259" key="1">
    <source>
        <dbReference type="Pfam" id="PF00931"/>
    </source>
</evidence>
<comment type="caution">
    <text evidence="2">The sequence shown here is derived from an EMBL/GenBank/DDBJ whole genome shotgun (WGS) entry which is preliminary data.</text>
</comment>
<organism evidence="2 3">
    <name type="scientific">Chlorobaculum thiosulfatiphilum</name>
    <name type="common">Chlorobium limicola f.sp. thiosulfatophilum</name>
    <dbReference type="NCBI Taxonomy" id="115852"/>
    <lineage>
        <taxon>Bacteria</taxon>
        <taxon>Pseudomonadati</taxon>
        <taxon>Chlorobiota</taxon>
        <taxon>Chlorobiia</taxon>
        <taxon>Chlorobiales</taxon>
        <taxon>Chlorobiaceae</taxon>
        <taxon>Chlorobaculum</taxon>
    </lineage>
</organism>
<dbReference type="OrthoDB" id="571425at2"/>
<dbReference type="SUPFAM" id="SSF52540">
    <property type="entry name" value="P-loop containing nucleoside triphosphate hydrolases"/>
    <property type="match status" value="1"/>
</dbReference>
<dbReference type="InterPro" id="IPR027417">
    <property type="entry name" value="P-loop_NTPase"/>
</dbReference>
<dbReference type="AlphaFoldDB" id="A0A5C4S5M1"/>
<evidence type="ECO:0000313" key="3">
    <source>
        <dbReference type="Proteomes" id="UP000308271"/>
    </source>
</evidence>
<protein>
    <submittedName>
        <fullName evidence="2">ATP-binding protein</fullName>
    </submittedName>
</protein>
<keyword evidence="2" id="KW-0547">Nucleotide-binding</keyword>
<dbReference type="Pfam" id="PF00931">
    <property type="entry name" value="NB-ARC"/>
    <property type="match status" value="1"/>
</dbReference>
<feature type="domain" description="NB-ARC" evidence="1">
    <location>
        <begin position="191"/>
        <end position="328"/>
    </location>
</feature>
<dbReference type="Proteomes" id="UP000308271">
    <property type="component" value="Unassembled WGS sequence"/>
</dbReference>
<dbReference type="GO" id="GO:0043531">
    <property type="term" value="F:ADP binding"/>
    <property type="evidence" value="ECO:0007669"/>
    <property type="project" value="InterPro"/>
</dbReference>